<feature type="signal peptide" evidence="1">
    <location>
        <begin position="1"/>
        <end position="23"/>
    </location>
</feature>
<dbReference type="RefSeq" id="WP_425462443.1">
    <property type="nucleotide sequence ID" value="NZ_VENP01000004.1"/>
</dbReference>
<keyword evidence="1" id="KW-0732">Signal</keyword>
<accession>A0A5C5BF66</accession>
<dbReference type="InterPro" id="IPR006311">
    <property type="entry name" value="TAT_signal"/>
</dbReference>
<evidence type="ECO:0000256" key="1">
    <source>
        <dbReference type="SAM" id="SignalP"/>
    </source>
</evidence>
<dbReference type="Proteomes" id="UP000313849">
    <property type="component" value="Unassembled WGS sequence"/>
</dbReference>
<name>A0A5C5BF66_9MICO</name>
<dbReference type="EMBL" id="VENP01000004">
    <property type="protein sequence ID" value="TNU76757.1"/>
    <property type="molecule type" value="Genomic_DNA"/>
</dbReference>
<proteinExistence type="predicted"/>
<feature type="chain" id="PRO_5038753626" description="Lamin tail domain-containing protein" evidence="1">
    <location>
        <begin position="24"/>
        <end position="70"/>
    </location>
</feature>
<dbReference type="AlphaFoldDB" id="A0A5C5BF66"/>
<sequence>MPTSRRRPLIAALGAVLAVGALAAPSSALPVPADAPTVVLNEIVHDDVLGTGQPDAVELLNVGTATVDVS</sequence>
<organism evidence="2 3">
    <name type="scientific">Miniimonas arenae</name>
    <dbReference type="NCBI Taxonomy" id="676201"/>
    <lineage>
        <taxon>Bacteria</taxon>
        <taxon>Bacillati</taxon>
        <taxon>Actinomycetota</taxon>
        <taxon>Actinomycetes</taxon>
        <taxon>Micrococcales</taxon>
        <taxon>Beutenbergiaceae</taxon>
        <taxon>Miniimonas</taxon>
    </lineage>
</organism>
<gene>
    <name evidence="2" type="ORF">FH969_02470</name>
</gene>
<protein>
    <recommendedName>
        <fullName evidence="4">Lamin tail domain-containing protein</fullName>
    </recommendedName>
</protein>
<dbReference type="PROSITE" id="PS51318">
    <property type="entry name" value="TAT"/>
    <property type="match status" value="1"/>
</dbReference>
<keyword evidence="3" id="KW-1185">Reference proteome</keyword>
<evidence type="ECO:0000313" key="2">
    <source>
        <dbReference type="EMBL" id="TNU76757.1"/>
    </source>
</evidence>
<reference evidence="2 3" key="1">
    <citation type="submission" date="2019-06" db="EMBL/GenBank/DDBJ databases">
        <title>Draft genome sequence of Miniimonas arenae KCTC 19750T isolated from sea sand.</title>
        <authorList>
            <person name="Park S.-J."/>
        </authorList>
    </citation>
    <scope>NUCLEOTIDE SEQUENCE [LARGE SCALE GENOMIC DNA]</scope>
    <source>
        <strain evidence="2 3">KCTC 19750</strain>
    </source>
</reference>
<feature type="non-terminal residue" evidence="2">
    <location>
        <position position="70"/>
    </location>
</feature>
<evidence type="ECO:0008006" key="4">
    <source>
        <dbReference type="Google" id="ProtNLM"/>
    </source>
</evidence>
<evidence type="ECO:0000313" key="3">
    <source>
        <dbReference type="Proteomes" id="UP000313849"/>
    </source>
</evidence>
<comment type="caution">
    <text evidence="2">The sequence shown here is derived from an EMBL/GenBank/DDBJ whole genome shotgun (WGS) entry which is preliminary data.</text>
</comment>